<dbReference type="RefSeq" id="WP_262065204.1">
    <property type="nucleotide sequence ID" value="NZ_JAMXOD010000003.1"/>
</dbReference>
<organism evidence="6 7">
    <name type="scientific">Aequitasia blattaphilus</name>
    <dbReference type="NCBI Taxonomy" id="2949332"/>
    <lineage>
        <taxon>Bacteria</taxon>
        <taxon>Bacillati</taxon>
        <taxon>Bacillota</taxon>
        <taxon>Clostridia</taxon>
        <taxon>Lachnospirales</taxon>
        <taxon>Lachnospiraceae</taxon>
        <taxon>Aequitasia</taxon>
    </lineage>
</organism>
<evidence type="ECO:0000256" key="4">
    <source>
        <dbReference type="SAM" id="SignalP"/>
    </source>
</evidence>
<feature type="chain" id="PRO_5045169907" evidence="4">
    <location>
        <begin position="25"/>
        <end position="314"/>
    </location>
</feature>
<keyword evidence="7" id="KW-1185">Reference proteome</keyword>
<sequence>MKRIIRCVFAVSFAMILLVGCNNKGVNGAKEKDEYTIGVVAKSVKSEYWLSVRSGMEAAAEEVGAKVMFFAPEAEEDKEAQEKLAMSLIQHNVDALATAPIDALGIPDYLLEAKKKGIPVVTYDSAFDNSDYAYIGIDNRKAGYKMAEYIAKTMNYQGEIGIVSGKLDQMCHKERVEGIQQYIETIPGMKVAYIESGYSGAKMSGEKIVQLRDAYPQVKGLVVTSAVTALGIVESAEAGNMKMVTIDVQEDALYALQNKKLTGLVAQSGFDIGYETVKYIDEVRKGTSEKEEIILDAQFLTSDNVEVFIEKHTK</sequence>
<proteinExistence type="inferred from homology"/>
<protein>
    <submittedName>
        <fullName evidence="6">Substrate-binding domain-containing protein</fullName>
    </submittedName>
</protein>
<dbReference type="Proteomes" id="UP001523566">
    <property type="component" value="Unassembled WGS sequence"/>
</dbReference>
<gene>
    <name evidence="6" type="ORF">NK125_03200</name>
</gene>
<dbReference type="PROSITE" id="PS51257">
    <property type="entry name" value="PROKAR_LIPOPROTEIN"/>
    <property type="match status" value="1"/>
</dbReference>
<evidence type="ECO:0000256" key="1">
    <source>
        <dbReference type="ARBA" id="ARBA00004196"/>
    </source>
</evidence>
<dbReference type="InterPro" id="IPR028082">
    <property type="entry name" value="Peripla_BP_I"/>
</dbReference>
<comment type="similarity">
    <text evidence="2">Belongs to the bacterial solute-binding protein 2 family.</text>
</comment>
<dbReference type="PANTHER" id="PTHR46847:SF1">
    <property type="entry name" value="D-ALLOSE-BINDING PERIPLASMIC PROTEIN-RELATED"/>
    <property type="match status" value="1"/>
</dbReference>
<keyword evidence="3 4" id="KW-0732">Signal</keyword>
<dbReference type="SUPFAM" id="SSF53822">
    <property type="entry name" value="Periplasmic binding protein-like I"/>
    <property type="match status" value="1"/>
</dbReference>
<evidence type="ECO:0000256" key="3">
    <source>
        <dbReference type="ARBA" id="ARBA00022729"/>
    </source>
</evidence>
<evidence type="ECO:0000313" key="6">
    <source>
        <dbReference type="EMBL" id="MCP1101419.1"/>
    </source>
</evidence>
<dbReference type="EMBL" id="JAMZFW010000003">
    <property type="protein sequence ID" value="MCP1101419.1"/>
    <property type="molecule type" value="Genomic_DNA"/>
</dbReference>
<feature type="domain" description="Periplasmic binding protein" evidence="5">
    <location>
        <begin position="37"/>
        <end position="286"/>
    </location>
</feature>
<accession>A0ABT1E6E3</accession>
<name>A0ABT1E6E3_9FIRM</name>
<evidence type="ECO:0000256" key="2">
    <source>
        <dbReference type="ARBA" id="ARBA00007639"/>
    </source>
</evidence>
<evidence type="ECO:0000259" key="5">
    <source>
        <dbReference type="Pfam" id="PF13407"/>
    </source>
</evidence>
<comment type="caution">
    <text evidence="6">The sequence shown here is derived from an EMBL/GenBank/DDBJ whole genome shotgun (WGS) entry which is preliminary data.</text>
</comment>
<dbReference type="Gene3D" id="3.40.50.2300">
    <property type="match status" value="2"/>
</dbReference>
<dbReference type="PANTHER" id="PTHR46847">
    <property type="entry name" value="D-ALLOSE-BINDING PERIPLASMIC PROTEIN-RELATED"/>
    <property type="match status" value="1"/>
</dbReference>
<dbReference type="Pfam" id="PF13407">
    <property type="entry name" value="Peripla_BP_4"/>
    <property type="match status" value="1"/>
</dbReference>
<comment type="subcellular location">
    <subcellularLocation>
        <location evidence="1">Cell envelope</location>
    </subcellularLocation>
</comment>
<evidence type="ECO:0000313" key="7">
    <source>
        <dbReference type="Proteomes" id="UP001523566"/>
    </source>
</evidence>
<dbReference type="InterPro" id="IPR025997">
    <property type="entry name" value="SBP_2_dom"/>
</dbReference>
<feature type="signal peptide" evidence="4">
    <location>
        <begin position="1"/>
        <end position="24"/>
    </location>
</feature>
<reference evidence="6 7" key="1">
    <citation type="journal article" date="2022" name="Genome Biol. Evol.">
        <title>Host diet, physiology and behaviors set the stage for Lachnospiraceae cladogenesis.</title>
        <authorList>
            <person name="Vera-Ponce De Leon A."/>
            <person name="Schneider M."/>
            <person name="Jahnes B.C."/>
            <person name="Sadowski V."/>
            <person name="Camuy-Velez L.A."/>
            <person name="Duan J."/>
            <person name="Sabree Z.L."/>
        </authorList>
    </citation>
    <scope>NUCLEOTIDE SEQUENCE [LARGE SCALE GENOMIC DNA]</scope>
    <source>
        <strain evidence="6 7">PAL113</strain>
    </source>
</reference>